<evidence type="ECO:0000256" key="2">
    <source>
        <dbReference type="ARBA" id="ARBA00022801"/>
    </source>
</evidence>
<name>A0AAD2FA08_9RALS</name>
<dbReference type="GO" id="GO:0003678">
    <property type="term" value="F:DNA helicase activity"/>
    <property type="evidence" value="ECO:0007669"/>
    <property type="project" value="UniProtKB-EC"/>
</dbReference>
<evidence type="ECO:0000256" key="4">
    <source>
        <dbReference type="ARBA" id="ARBA00022840"/>
    </source>
</evidence>
<organism evidence="7 10">
    <name type="scientific">Ralstonia flatus</name>
    <dbReference type="NCBI Taxonomy" id="3058601"/>
    <lineage>
        <taxon>Bacteria</taxon>
        <taxon>Pseudomonadati</taxon>
        <taxon>Pseudomonadota</taxon>
        <taxon>Betaproteobacteria</taxon>
        <taxon>Burkholderiales</taxon>
        <taxon>Burkholderiaceae</taxon>
        <taxon>Ralstonia</taxon>
    </lineage>
</organism>
<feature type="binding site" evidence="5">
    <location>
        <begin position="123"/>
        <end position="130"/>
    </location>
    <ligand>
        <name>ATP</name>
        <dbReference type="ChEBI" id="CHEBI:30616"/>
    </ligand>
</feature>
<evidence type="ECO:0000256" key="5">
    <source>
        <dbReference type="PROSITE-ProRule" id="PRU00560"/>
    </source>
</evidence>
<evidence type="ECO:0000313" key="8">
    <source>
        <dbReference type="EMBL" id="CAJ0888244.1"/>
    </source>
</evidence>
<comment type="caution">
    <text evidence="7">The sequence shown here is derived from an EMBL/GenBank/DDBJ whole genome shotgun (WGS) entry which is preliminary data.</text>
</comment>
<keyword evidence="3 5" id="KW-0347">Helicase</keyword>
<dbReference type="InterPro" id="IPR014016">
    <property type="entry name" value="UvrD-like_ATP-bd"/>
</dbReference>
<keyword evidence="4 5" id="KW-0067">ATP-binding</keyword>
<evidence type="ECO:0000256" key="3">
    <source>
        <dbReference type="ARBA" id="ARBA00022806"/>
    </source>
</evidence>
<evidence type="ECO:0000313" key="7">
    <source>
        <dbReference type="EMBL" id="CAJ0880631.1"/>
    </source>
</evidence>
<evidence type="ECO:0000313" key="10">
    <source>
        <dbReference type="Proteomes" id="UP001190491"/>
    </source>
</evidence>
<keyword evidence="9" id="KW-1185">Reference proteome</keyword>
<dbReference type="EC" id="3.6.4.12" evidence="7"/>
<dbReference type="Gene3D" id="3.40.50.300">
    <property type="entry name" value="P-loop containing nucleotide triphosphate hydrolases"/>
    <property type="match status" value="2"/>
</dbReference>
<dbReference type="EMBL" id="CAUDKO010000006">
    <property type="protein sequence ID" value="CAJ0880631.1"/>
    <property type="molecule type" value="Genomic_DNA"/>
</dbReference>
<dbReference type="Proteomes" id="UP001189792">
    <property type="component" value="Unassembled WGS sequence"/>
</dbReference>
<dbReference type="Pfam" id="PF00580">
    <property type="entry name" value="UvrD-helicase"/>
    <property type="match status" value="2"/>
</dbReference>
<dbReference type="PROSITE" id="PS51198">
    <property type="entry name" value="UVRD_HELICASE_ATP_BIND"/>
    <property type="match status" value="1"/>
</dbReference>
<dbReference type="InterPro" id="IPR027417">
    <property type="entry name" value="P-loop_NTPase"/>
</dbReference>
<proteinExistence type="predicted"/>
<accession>A0AAD2FA08</accession>
<dbReference type="GO" id="GO:0005524">
    <property type="term" value="F:ATP binding"/>
    <property type="evidence" value="ECO:0007669"/>
    <property type="project" value="UniProtKB-UniRule"/>
</dbReference>
<dbReference type="InterPro" id="IPR000212">
    <property type="entry name" value="DNA_helicase_UvrD/REP"/>
</dbReference>
<dbReference type="RefSeq" id="WP_206272400.1">
    <property type="nucleotide sequence ID" value="NZ_CAUDKO010000006.1"/>
</dbReference>
<keyword evidence="2 5" id="KW-0378">Hydrolase</keyword>
<dbReference type="Pfam" id="PF13538">
    <property type="entry name" value="UvrD_C_2"/>
    <property type="match status" value="1"/>
</dbReference>
<evidence type="ECO:0000259" key="6">
    <source>
        <dbReference type="PROSITE" id="PS51198"/>
    </source>
</evidence>
<dbReference type="Proteomes" id="UP001190491">
    <property type="component" value="Unassembled WGS sequence"/>
</dbReference>
<protein>
    <submittedName>
        <fullName evidence="7">ATP-dependent DNA helicase Rep</fullName>
        <ecNumber evidence="7">3.6.4.12</ecNumber>
    </submittedName>
</protein>
<keyword evidence="1 5" id="KW-0547">Nucleotide-binding</keyword>
<evidence type="ECO:0000256" key="1">
    <source>
        <dbReference type="ARBA" id="ARBA00022741"/>
    </source>
</evidence>
<dbReference type="PANTHER" id="PTHR11070">
    <property type="entry name" value="UVRD / RECB / PCRA DNA HELICASE FAMILY MEMBER"/>
    <property type="match status" value="1"/>
</dbReference>
<dbReference type="InterPro" id="IPR027785">
    <property type="entry name" value="UvrD-like_helicase_C"/>
</dbReference>
<feature type="domain" description="UvrD-like helicase ATP-binding" evidence="6">
    <location>
        <begin position="102"/>
        <end position="471"/>
    </location>
</feature>
<gene>
    <name evidence="7" type="primary">rep_2</name>
    <name evidence="8" type="ORF">R77564_03274</name>
    <name evidence="7" type="ORF">R77567_03316</name>
</gene>
<evidence type="ECO:0000313" key="9">
    <source>
        <dbReference type="Proteomes" id="UP001189792"/>
    </source>
</evidence>
<dbReference type="GO" id="GO:0016787">
    <property type="term" value="F:hydrolase activity"/>
    <property type="evidence" value="ECO:0007669"/>
    <property type="project" value="UniProtKB-UniRule"/>
</dbReference>
<dbReference type="GO" id="GO:0003677">
    <property type="term" value="F:DNA binding"/>
    <property type="evidence" value="ECO:0007669"/>
    <property type="project" value="InterPro"/>
</dbReference>
<sequence length="716" mass="78243">MSAQKNTLLKPDLPYFPEGDVDDIVVSLVRGGVVIDTIRRPLRWIDGRPAVTYRRTLWPVHDGKIYLDCSPTTLTGDEIDSGSPIGNPPNAAAPEVSTIITSWDSDQQAVISAPSSARAIVDAGPGTGKTAVACARIAHLIEEGLLEPVNCLVVSFTQTAIHEFRNRISSFLSDKAAALSIRVMTVDAYAWSIRSGFDESAALTGSYESGITSTLPVLRESPEAADYIERIEHVVVDEAQDIMGVRAEFLCEFFNRISPECGVTVFSDDAQAIYGFAENGSVQGSIENSSGEPLTKRLRKRGDFTAAALKKIHRSASPILQEIFTTVRGIVLDPSSEPTAREREVRSTIEKLAGDPALQARKIDGSTLIDTSLVLFRRRAEALQASAILNHVPHRLRLGGLPSILAPWISACFFDVTAQRICRTDFDHLWNGRVVGILPDSGDSEAAWNRLSAVAGIQGDSIDMKRLRRALARRQLPTGLCTPDFGSDGPILGTIHSSKGREAESVLLFLPTRNESNAEIEEEARIMFVGATRARAKLRTGTGFHMKAANLPGSGRAYSYLGKSGETALMTEIGREGDLRATGLVGRKFFTESDAAWAQRQCLDLGNKRTVATASQVAQIDFSYVITTDGERKIAVLSEAFNDDLWALAKVLSTNRRYRLLPPRQIKHIRLNGVRSLVVSPEDPDCERLHEPWASSGFMLAPTVIAYTKIWFQKKA</sequence>
<dbReference type="EMBL" id="CAUDLI010000006">
    <property type="protein sequence ID" value="CAJ0888244.1"/>
    <property type="molecule type" value="Genomic_DNA"/>
</dbReference>
<dbReference type="AlphaFoldDB" id="A0AAD2FA08"/>
<dbReference type="CDD" id="cd17932">
    <property type="entry name" value="DEXQc_UvrD"/>
    <property type="match status" value="1"/>
</dbReference>
<reference evidence="7 9" key="1">
    <citation type="submission" date="2023-07" db="EMBL/GenBank/DDBJ databases">
        <authorList>
            <person name="Peeters C."/>
        </authorList>
    </citation>
    <scope>NUCLEOTIDE SEQUENCE</scope>
    <source>
        <strain evidence="8 9">LMG 32965</strain>
        <strain evidence="7">R-77567</strain>
    </source>
</reference>
<dbReference type="SUPFAM" id="SSF52540">
    <property type="entry name" value="P-loop containing nucleoside triphosphate hydrolases"/>
    <property type="match status" value="1"/>
</dbReference>